<dbReference type="OrthoDB" id="6276154at2"/>
<keyword evidence="2 8" id="KW-0813">Transport</keyword>
<keyword evidence="3 8" id="KW-1134">Transmembrane beta strand</keyword>
<evidence type="ECO:0000256" key="7">
    <source>
        <dbReference type="ARBA" id="ARBA00023237"/>
    </source>
</evidence>
<dbReference type="PANTHER" id="PTHR47234:SF1">
    <property type="entry name" value="TONB-DEPENDENT RECEPTOR"/>
    <property type="match status" value="1"/>
</dbReference>
<dbReference type="PROSITE" id="PS52016">
    <property type="entry name" value="TONB_DEPENDENT_REC_3"/>
    <property type="match status" value="1"/>
</dbReference>
<comment type="subcellular location">
    <subcellularLocation>
        <location evidence="1 8">Cell outer membrane</location>
        <topology evidence="1 8">Multi-pass membrane protein</topology>
    </subcellularLocation>
</comment>
<evidence type="ECO:0000256" key="3">
    <source>
        <dbReference type="ARBA" id="ARBA00022452"/>
    </source>
</evidence>
<dbReference type="Proteomes" id="UP000243463">
    <property type="component" value="Unassembled WGS sequence"/>
</dbReference>
<evidence type="ECO:0000256" key="8">
    <source>
        <dbReference type="PROSITE-ProRule" id="PRU01360"/>
    </source>
</evidence>
<feature type="domain" description="TonB-dependent receptor plug" evidence="11">
    <location>
        <begin position="58"/>
        <end position="174"/>
    </location>
</feature>
<proteinExistence type="inferred from homology"/>
<dbReference type="PANTHER" id="PTHR47234">
    <property type="match status" value="1"/>
</dbReference>
<dbReference type="InterPro" id="IPR000531">
    <property type="entry name" value="Beta-barrel_TonB"/>
</dbReference>
<dbReference type="AlphaFoldDB" id="A0A217ECW6"/>
<dbReference type="InterPro" id="IPR012910">
    <property type="entry name" value="Plug_dom"/>
</dbReference>
<keyword evidence="4 8" id="KW-0812">Transmembrane</keyword>
<evidence type="ECO:0000256" key="1">
    <source>
        <dbReference type="ARBA" id="ARBA00004571"/>
    </source>
</evidence>
<organism evidence="12 13">
    <name type="scientific">Acinetobacter apis</name>
    <dbReference type="NCBI Taxonomy" id="1229165"/>
    <lineage>
        <taxon>Bacteria</taxon>
        <taxon>Pseudomonadati</taxon>
        <taxon>Pseudomonadota</taxon>
        <taxon>Gammaproteobacteria</taxon>
        <taxon>Moraxellales</taxon>
        <taxon>Moraxellaceae</taxon>
        <taxon>Acinetobacter</taxon>
    </lineage>
</organism>
<gene>
    <name evidence="12" type="ORF">SAMN05444584_0267</name>
</gene>
<sequence length="903" mass="99272">MQSNHSRNRHTLYRYTGATLLSTLFLQSAVFAETTEKQDADTKYVTVTGSRISKAQKEGVNPVIVIKAADIEKEGFSNVYEALSNTSQNTGVVTGADSGNTFTPVANTISLKSLGPNHTLVLINGHRVADYPMAYNGAVNFVNLANIPLAIVDRIEILSSGASAIYGSDAIAGVVNIILKKTTDGVQVNLKAGSTIKAGENGRLQLTGSKAWNDRFNTVYAVEISGREPIWASDRSFMSSASALGETPRSIAGRRDAQTGKYLSLGGCEPFSALFAGSVQGYGSTRDNCASNVAPATYWTIQTKNRSQNFYLGNEYKVSDQLQFFADGLLGFNQLENNTRGPSWTSGAANKGYFYNQNSGKYEIWTRRFAPEEIGGINSINSQWRDTSANINFGVRGNIAETSWKYEASYNGSIYTSNVKRRGRLLKNIDEYFLGQQLGTDKDGVPIYAPDVSKLGTPLTADQFSSISGSTTEKDKAWSQTLSATATGDLIQLPAGTAKLAVVAEWGRQGFKIRPDSSINSDVFYNTSTQSEYGGTRNRQALGAELDIPIFKPLNATLSGRYDRYSVSNDSISKFTFGSGLEFRPQSNLLFRTNYATSFRAPDMNYVFLQKQNGYYSSTTDYLKCEQSGQPLNNCSYANVSPGADYTLVGNSTLQPEDGSSFGAGVVWSPQKSIDISLDYWNVKINNLVTNLSADQLLRTEADCRAGRSDITSGICQDAISRIQRNPDNAMVNPGAIDNINVQPINAAVQKVSGIDLTTKWRFGHPTLGNFVWGLNYSYMITNKYKQSERDDYTDSLKDLSDATWRDRLNTSLSWSKNKFTSTLLINRFGKIPNGEGSVYLKPTYTANWSAAYRFSDQLSASIIVNNVFNTIKKDYTGGWPYYPVANYSAYGRQGWLEVNYRF</sequence>
<dbReference type="InterPro" id="IPR037066">
    <property type="entry name" value="Plug_dom_sf"/>
</dbReference>
<evidence type="ECO:0000256" key="2">
    <source>
        <dbReference type="ARBA" id="ARBA00022448"/>
    </source>
</evidence>
<dbReference type="InterPro" id="IPR036942">
    <property type="entry name" value="Beta-barrel_TonB_sf"/>
</dbReference>
<evidence type="ECO:0000259" key="10">
    <source>
        <dbReference type="Pfam" id="PF00593"/>
    </source>
</evidence>
<keyword evidence="7 8" id="KW-0998">Cell outer membrane</keyword>
<protein>
    <submittedName>
        <fullName evidence="12">TonB-dependent Receptor Plug Domain</fullName>
    </submittedName>
</protein>
<name>A0A217ECW6_9GAMM</name>
<evidence type="ECO:0000256" key="9">
    <source>
        <dbReference type="RuleBase" id="RU003357"/>
    </source>
</evidence>
<dbReference type="Pfam" id="PF07715">
    <property type="entry name" value="Plug"/>
    <property type="match status" value="1"/>
</dbReference>
<evidence type="ECO:0000313" key="13">
    <source>
        <dbReference type="Proteomes" id="UP000243463"/>
    </source>
</evidence>
<accession>A0A217ECW6</accession>
<dbReference type="SUPFAM" id="SSF56935">
    <property type="entry name" value="Porins"/>
    <property type="match status" value="1"/>
</dbReference>
<evidence type="ECO:0000256" key="5">
    <source>
        <dbReference type="ARBA" id="ARBA00023077"/>
    </source>
</evidence>
<dbReference type="Pfam" id="PF00593">
    <property type="entry name" value="TonB_dep_Rec_b-barrel"/>
    <property type="match status" value="1"/>
</dbReference>
<dbReference type="EMBL" id="FZLN01000001">
    <property type="protein sequence ID" value="SNQ28348.1"/>
    <property type="molecule type" value="Genomic_DNA"/>
</dbReference>
<keyword evidence="12" id="KW-0675">Receptor</keyword>
<keyword evidence="5 9" id="KW-0798">TonB box</keyword>
<feature type="domain" description="TonB-dependent receptor-like beta-barrel" evidence="10">
    <location>
        <begin position="353"/>
        <end position="868"/>
    </location>
</feature>
<evidence type="ECO:0000256" key="4">
    <source>
        <dbReference type="ARBA" id="ARBA00022692"/>
    </source>
</evidence>
<keyword evidence="13" id="KW-1185">Reference proteome</keyword>
<dbReference type="Gene3D" id="2.40.170.20">
    <property type="entry name" value="TonB-dependent receptor, beta-barrel domain"/>
    <property type="match status" value="1"/>
</dbReference>
<evidence type="ECO:0000256" key="6">
    <source>
        <dbReference type="ARBA" id="ARBA00023136"/>
    </source>
</evidence>
<dbReference type="Gene3D" id="2.170.130.10">
    <property type="entry name" value="TonB-dependent receptor, plug domain"/>
    <property type="match status" value="1"/>
</dbReference>
<keyword evidence="6 8" id="KW-0472">Membrane</keyword>
<evidence type="ECO:0000259" key="11">
    <source>
        <dbReference type="Pfam" id="PF07715"/>
    </source>
</evidence>
<evidence type="ECO:0000313" key="12">
    <source>
        <dbReference type="EMBL" id="SNQ28348.1"/>
    </source>
</evidence>
<reference evidence="13" key="1">
    <citation type="submission" date="2017-06" db="EMBL/GenBank/DDBJ databases">
        <authorList>
            <person name="Varghese N."/>
            <person name="Submissions S."/>
        </authorList>
    </citation>
    <scope>NUCLEOTIDE SEQUENCE [LARGE SCALE GENOMIC DNA]</scope>
    <source>
        <strain evidence="13">ANC 5114</strain>
    </source>
</reference>
<dbReference type="RefSeq" id="WP_088822348.1">
    <property type="nucleotide sequence ID" value="NZ_FZLN01000001.1"/>
</dbReference>
<dbReference type="GO" id="GO:0009279">
    <property type="term" value="C:cell outer membrane"/>
    <property type="evidence" value="ECO:0007669"/>
    <property type="project" value="UniProtKB-SubCell"/>
</dbReference>
<comment type="similarity">
    <text evidence="8 9">Belongs to the TonB-dependent receptor family.</text>
</comment>
<dbReference type="InterPro" id="IPR039426">
    <property type="entry name" value="TonB-dep_rcpt-like"/>
</dbReference>